<dbReference type="PROSITE" id="PS50088">
    <property type="entry name" value="ANK_REPEAT"/>
    <property type="match status" value="5"/>
</dbReference>
<keyword evidence="1" id="KW-0677">Repeat</keyword>
<feature type="repeat" description="ANK" evidence="3">
    <location>
        <begin position="102"/>
        <end position="134"/>
    </location>
</feature>
<dbReference type="InterPro" id="IPR036770">
    <property type="entry name" value="Ankyrin_rpt-contain_sf"/>
</dbReference>
<dbReference type="InterPro" id="IPR050745">
    <property type="entry name" value="Multifunctional_regulatory"/>
</dbReference>
<dbReference type="Proteomes" id="UP000002630">
    <property type="component" value="Linkage Group LG18"/>
</dbReference>
<evidence type="ECO:0000313" key="4">
    <source>
        <dbReference type="EMBL" id="CBJ33147.1"/>
    </source>
</evidence>
<evidence type="ECO:0000313" key="5">
    <source>
        <dbReference type="Proteomes" id="UP000002630"/>
    </source>
</evidence>
<evidence type="ECO:0000256" key="3">
    <source>
        <dbReference type="PROSITE-ProRule" id="PRU00023"/>
    </source>
</evidence>
<dbReference type="OMA" id="DKDWKNP"/>
<organism evidence="4 5">
    <name type="scientific">Ectocarpus siliculosus</name>
    <name type="common">Brown alga</name>
    <name type="synonym">Conferva siliculosa</name>
    <dbReference type="NCBI Taxonomy" id="2880"/>
    <lineage>
        <taxon>Eukaryota</taxon>
        <taxon>Sar</taxon>
        <taxon>Stramenopiles</taxon>
        <taxon>Ochrophyta</taxon>
        <taxon>PX clade</taxon>
        <taxon>Phaeophyceae</taxon>
        <taxon>Ectocarpales</taxon>
        <taxon>Ectocarpaceae</taxon>
        <taxon>Ectocarpus</taxon>
    </lineage>
</organism>
<dbReference type="EMBL" id="FN649743">
    <property type="protein sequence ID" value="CBJ33147.1"/>
    <property type="molecule type" value="Genomic_DNA"/>
</dbReference>
<dbReference type="InParanoid" id="D7G137"/>
<feature type="repeat" description="ANK" evidence="3">
    <location>
        <begin position="234"/>
        <end position="266"/>
    </location>
</feature>
<dbReference type="Pfam" id="PF12796">
    <property type="entry name" value="Ank_2"/>
    <property type="match status" value="2"/>
</dbReference>
<dbReference type="SUPFAM" id="SSF48403">
    <property type="entry name" value="Ankyrin repeat"/>
    <property type="match status" value="1"/>
</dbReference>
<reference evidence="4 5" key="1">
    <citation type="journal article" date="2010" name="Nature">
        <title>The Ectocarpus genome and the independent evolution of multicellularity in brown algae.</title>
        <authorList>
            <person name="Cock J.M."/>
            <person name="Sterck L."/>
            <person name="Rouze P."/>
            <person name="Scornet D."/>
            <person name="Allen A.E."/>
            <person name="Amoutzias G."/>
            <person name="Anthouard V."/>
            <person name="Artiguenave F."/>
            <person name="Aury J.M."/>
            <person name="Badger J.H."/>
            <person name="Beszteri B."/>
            <person name="Billiau K."/>
            <person name="Bonnet E."/>
            <person name="Bothwell J.H."/>
            <person name="Bowler C."/>
            <person name="Boyen C."/>
            <person name="Brownlee C."/>
            <person name="Carrano C.J."/>
            <person name="Charrier B."/>
            <person name="Cho G.Y."/>
            <person name="Coelho S.M."/>
            <person name="Collen J."/>
            <person name="Corre E."/>
            <person name="Da Silva C."/>
            <person name="Delage L."/>
            <person name="Delaroque N."/>
            <person name="Dittami S.M."/>
            <person name="Doulbeau S."/>
            <person name="Elias M."/>
            <person name="Farnham G."/>
            <person name="Gachon C.M."/>
            <person name="Gschloessl B."/>
            <person name="Heesch S."/>
            <person name="Jabbari K."/>
            <person name="Jubin C."/>
            <person name="Kawai H."/>
            <person name="Kimura K."/>
            <person name="Kloareg B."/>
            <person name="Kupper F.C."/>
            <person name="Lang D."/>
            <person name="Le Bail A."/>
            <person name="Leblanc C."/>
            <person name="Lerouge P."/>
            <person name="Lohr M."/>
            <person name="Lopez P.J."/>
            <person name="Martens C."/>
            <person name="Maumus F."/>
            <person name="Michel G."/>
            <person name="Miranda-Saavedra D."/>
            <person name="Morales J."/>
            <person name="Moreau H."/>
            <person name="Motomura T."/>
            <person name="Nagasato C."/>
            <person name="Napoli C.A."/>
            <person name="Nelson D.R."/>
            <person name="Nyvall-Collen P."/>
            <person name="Peters A.F."/>
            <person name="Pommier C."/>
            <person name="Potin P."/>
            <person name="Poulain J."/>
            <person name="Quesneville H."/>
            <person name="Read B."/>
            <person name="Rensing S.A."/>
            <person name="Ritter A."/>
            <person name="Rousvoal S."/>
            <person name="Samanta M."/>
            <person name="Samson G."/>
            <person name="Schroeder D.C."/>
            <person name="Segurens B."/>
            <person name="Strittmatter M."/>
            <person name="Tonon T."/>
            <person name="Tregear J.W."/>
            <person name="Valentin K."/>
            <person name="von Dassow P."/>
            <person name="Yamagishi T."/>
            <person name="Van de Peer Y."/>
            <person name="Wincker P."/>
        </authorList>
    </citation>
    <scope>NUCLEOTIDE SEQUENCE [LARGE SCALE GENOMIC DNA]</scope>
    <source>
        <strain evidence="5">Ec32 / CCAP1310/4</strain>
    </source>
</reference>
<dbReference type="PANTHER" id="PTHR24189:SF50">
    <property type="entry name" value="ANKYRIN REPEAT AND SOCS BOX PROTEIN 2"/>
    <property type="match status" value="1"/>
</dbReference>
<dbReference type="STRING" id="2880.D7G137"/>
<feature type="repeat" description="ANK" evidence="3">
    <location>
        <begin position="135"/>
        <end position="167"/>
    </location>
</feature>
<dbReference type="PROSITE" id="PS50297">
    <property type="entry name" value="ANK_REP_REGION"/>
    <property type="match status" value="5"/>
</dbReference>
<gene>
    <name evidence="4" type="ORF">Esi_0433_0002</name>
</gene>
<dbReference type="OrthoDB" id="184751at2759"/>
<proteinExistence type="predicted"/>
<keyword evidence="2 3" id="KW-0040">ANK repeat</keyword>
<dbReference type="PANTHER" id="PTHR24189">
    <property type="entry name" value="MYOTROPHIN"/>
    <property type="match status" value="1"/>
</dbReference>
<evidence type="ECO:0000256" key="1">
    <source>
        <dbReference type="ARBA" id="ARBA00022737"/>
    </source>
</evidence>
<dbReference type="InterPro" id="IPR002110">
    <property type="entry name" value="Ankyrin_rpt"/>
</dbReference>
<dbReference type="EMBL" id="FN648634">
    <property type="protein sequence ID" value="CBJ33147.1"/>
    <property type="molecule type" value="Genomic_DNA"/>
</dbReference>
<keyword evidence="5" id="KW-1185">Reference proteome</keyword>
<protein>
    <submittedName>
        <fullName evidence="4">Ankyrin repeat protein</fullName>
    </submittedName>
</protein>
<sequence>MLGSNRNIAEKNKAAKETLKGEEERVLDLMLDTRCPHEMSEWLAAPLESAVARGDEGLAQKLVQAGAKIGGVALHEAVRRGHIAIAELLLENGASVHDDEDDYGTPLHAAAEGGSVEAARLLLLNGADIDDQDCDHTTPLSRAITKGHISMVEALLAAGADLTVRLNEFDMSFLDFAASSQDVEILRMLIDHGMEVNLAAAFGTALHWAAKANRANAIDVLVGAGADIQARNMSGSRPLHCAAEEASPEASLALLNLGAEVNAQTISGETALHRAAAKVGQRRGSVQVVGLLLRWGADETIVCKQGKTAADRIGTRRFPSTEPGDDERARSLLTRAPADRAWRRRGLLVLCHAYPDRLQLGGDLAGLVDRVLGLEEVGVFRTIVLYL</sequence>
<dbReference type="Gene3D" id="1.25.40.20">
    <property type="entry name" value="Ankyrin repeat-containing domain"/>
    <property type="match status" value="1"/>
</dbReference>
<dbReference type="SMART" id="SM00248">
    <property type="entry name" value="ANK"/>
    <property type="match status" value="7"/>
</dbReference>
<evidence type="ECO:0000256" key="2">
    <source>
        <dbReference type="ARBA" id="ARBA00023043"/>
    </source>
</evidence>
<dbReference type="AlphaFoldDB" id="D7G137"/>
<feature type="repeat" description="ANK" evidence="3">
    <location>
        <begin position="204"/>
        <end position="233"/>
    </location>
</feature>
<name>D7G137_ECTSI</name>
<feature type="repeat" description="ANK" evidence="3">
    <location>
        <begin position="69"/>
        <end position="101"/>
    </location>
</feature>
<accession>D7G137</accession>
<dbReference type="eggNOG" id="KOG4177">
    <property type="taxonomic scope" value="Eukaryota"/>
</dbReference>